<evidence type="ECO:0000256" key="3">
    <source>
        <dbReference type="SAM" id="MobiDB-lite"/>
    </source>
</evidence>
<dbReference type="SUPFAM" id="SSF50978">
    <property type="entry name" value="WD40 repeat-like"/>
    <property type="match status" value="1"/>
</dbReference>
<keyword evidence="1" id="KW-0853">WD repeat</keyword>
<dbReference type="Proteomes" id="UP000236319">
    <property type="component" value="Unassembled WGS sequence"/>
</dbReference>
<dbReference type="AlphaFoldDB" id="A0A2H6K6A6"/>
<evidence type="ECO:0000256" key="2">
    <source>
        <dbReference type="ARBA" id="ARBA00022737"/>
    </source>
</evidence>
<accession>A0A2H6K6A6</accession>
<dbReference type="PANTHER" id="PTHR14221:SF0">
    <property type="entry name" value="WD REPEAT-CONTAINING PROTEIN 44"/>
    <property type="match status" value="1"/>
</dbReference>
<gene>
    <name evidence="4" type="ORF">BOVATA_000150</name>
</gene>
<evidence type="ECO:0000313" key="5">
    <source>
        <dbReference type="Proteomes" id="UP000236319"/>
    </source>
</evidence>
<dbReference type="Gene3D" id="2.130.10.10">
    <property type="entry name" value="YVTN repeat-like/Quinoprotein amine dehydrogenase"/>
    <property type="match status" value="1"/>
</dbReference>
<dbReference type="InterPro" id="IPR036322">
    <property type="entry name" value="WD40_repeat_dom_sf"/>
</dbReference>
<protein>
    <submittedName>
        <fullName evidence="4">WD G-beta repeat-containing protein, putative</fullName>
    </submittedName>
</protein>
<proteinExistence type="predicted"/>
<reference evidence="4 5" key="1">
    <citation type="journal article" date="2017" name="BMC Genomics">
        <title>Whole-genome assembly of Babesia ovata and comparative genomics between closely related pathogens.</title>
        <authorList>
            <person name="Yamagishi J."/>
            <person name="Asada M."/>
            <person name="Hakimi H."/>
            <person name="Tanaka T.Q."/>
            <person name="Sugimoto C."/>
            <person name="Kawazu S."/>
        </authorList>
    </citation>
    <scope>NUCLEOTIDE SEQUENCE [LARGE SCALE GENOMIC DNA]</scope>
    <source>
        <strain evidence="4 5">Miyake</strain>
    </source>
</reference>
<dbReference type="PANTHER" id="PTHR14221">
    <property type="entry name" value="WD REPEAT DOMAIN 44"/>
    <property type="match status" value="1"/>
</dbReference>
<dbReference type="GeneID" id="39872292"/>
<sequence length="895" mass="97339">MGGNATGNNRDEIIDDEEDMSSSEEESEPTEETKRSAINKALSKMDLGDVKCIRCIKCKKARPEIDSPLTGVELDDLYDHLATGGDGAHTPESDIDNDVSRANRDSAFFNRIGDTHEHYMKHFAPGSFVNDLQEDESTDGTDLYLDEGATRRGESPVNTPLQRSVFHSMEDITHTGPHLTPAAAISTPVSIEMEPVPGKMDALQGQMTILSAIDEQVSDQQVGADSTYEAAGKSTKHTVHDQISPIDVGSATATLDNKDIGTDVIVDKLDVIGAKESASGGEQATQLAAVMQEPTESPIDEKKDVPTKDAIMTETKADETIAIPSYATETIVTPAEGKVAFVTPPKTEVSGTPSTTTAIATLARPKEDTVTSVAETKIKPEITTAPKVDTQVKHVPAEDSKSLTPFKRSDAKDFGTVVDADKKQSAAPVPTATEMRKETVPKAITMEEAMQANAKAGALSAMQLSPGKDILALGTVRGVLTVILTGDTDVRTVRRKKQKPADVVVNEPIPDSMLWGLMTISPVASTEAHLSAINHIQIEAVDADDEEDTQGETEEIATIITSGSDSYLRVWSLHSEGNKYLLTLIGAQVMHSDPVAAIPIFVDGQVLVAFADGDIECWKITDRGTPRMNRQHKMIFTQTKQAIDAECDILRVDVSPTGQTFAVESAAGWLVLYDSETMKAVGNADCRNRRGKWASGANVTGVDWSRRENLILVTTSDCRIRLLTATAYEEDELLDLEKFKGHRNVKMPFKAQLANNDEYVVCPSEDGFIYVWKISVDASKKNIGEDDMQSTNTHFVRFKFNAPKILPHLAIFNPGEWKHIRQLILQQEKNGATEVTPMPSVSCKCLPFGKHYTTPQSIDVGDLDTQEHILLAAPENSGSILYSLISLNVLWKQLG</sequence>
<dbReference type="InterPro" id="IPR015943">
    <property type="entry name" value="WD40/YVTN_repeat-like_dom_sf"/>
</dbReference>
<dbReference type="RefSeq" id="XP_028864765.1">
    <property type="nucleotide sequence ID" value="XM_029008932.1"/>
</dbReference>
<name>A0A2H6K6A6_9APIC</name>
<evidence type="ECO:0000313" key="4">
    <source>
        <dbReference type="EMBL" id="GBE58522.1"/>
    </source>
</evidence>
<feature type="region of interest" description="Disordered" evidence="3">
    <location>
        <begin position="1"/>
        <end position="40"/>
    </location>
</feature>
<feature type="compositionally biased region" description="Acidic residues" evidence="3">
    <location>
        <begin position="13"/>
        <end position="30"/>
    </location>
</feature>
<dbReference type="EMBL" id="BDSA01000001">
    <property type="protein sequence ID" value="GBE58522.1"/>
    <property type="molecule type" value="Genomic_DNA"/>
</dbReference>
<keyword evidence="2" id="KW-0677">Repeat</keyword>
<dbReference type="OrthoDB" id="366376at2759"/>
<dbReference type="VEuPathDB" id="PiroplasmaDB:BOVATA_000150"/>
<organism evidence="4 5">
    <name type="scientific">Babesia ovata</name>
    <dbReference type="NCBI Taxonomy" id="189622"/>
    <lineage>
        <taxon>Eukaryota</taxon>
        <taxon>Sar</taxon>
        <taxon>Alveolata</taxon>
        <taxon>Apicomplexa</taxon>
        <taxon>Aconoidasida</taxon>
        <taxon>Piroplasmida</taxon>
        <taxon>Babesiidae</taxon>
        <taxon>Babesia</taxon>
    </lineage>
</organism>
<keyword evidence="5" id="KW-1185">Reference proteome</keyword>
<comment type="caution">
    <text evidence="4">The sequence shown here is derived from an EMBL/GenBank/DDBJ whole genome shotgun (WGS) entry which is preliminary data.</text>
</comment>
<evidence type="ECO:0000256" key="1">
    <source>
        <dbReference type="ARBA" id="ARBA00022574"/>
    </source>
</evidence>
<dbReference type="InterPro" id="IPR040324">
    <property type="entry name" value="WDR44/Dgr2"/>
</dbReference>